<dbReference type="OrthoDB" id="5718261at2"/>
<feature type="compositionally biased region" description="Low complexity" evidence="1">
    <location>
        <begin position="489"/>
        <end position="498"/>
    </location>
</feature>
<dbReference type="Proteomes" id="UP000295554">
    <property type="component" value="Unassembled WGS sequence"/>
</dbReference>
<dbReference type="SUPFAM" id="SSF53474">
    <property type="entry name" value="alpha/beta-Hydrolases"/>
    <property type="match status" value="1"/>
</dbReference>
<organism evidence="3 4">
    <name type="scientific">Seongchinamella unica</name>
    <dbReference type="NCBI Taxonomy" id="2547392"/>
    <lineage>
        <taxon>Bacteria</taxon>
        <taxon>Pseudomonadati</taxon>
        <taxon>Pseudomonadota</taxon>
        <taxon>Gammaproteobacteria</taxon>
        <taxon>Cellvibrionales</taxon>
        <taxon>Halieaceae</taxon>
        <taxon>Seongchinamella</taxon>
    </lineage>
</organism>
<dbReference type="GO" id="GO:0016787">
    <property type="term" value="F:hydrolase activity"/>
    <property type="evidence" value="ECO:0007669"/>
    <property type="project" value="UniProtKB-KW"/>
</dbReference>
<sequence>MLRMPIPRSLVTLTLLVMTATCLLISLGAGISTPAAAQGPLENEMCGNGTTFTVDLGSDQLVVPDGCRIYALIASGYERNNNLDELTLYNFAKFVAENNGYVHYAWWNNLLREYMAGPLHSDDANPGGLAGIHAAGFIPLDSNFFNKAIPNEDFQFQSDARRLLQAIRSHNPNAVIIVAGHSMGGASVARLGASTPVAIDLLAPLDPVGNRSLPEGLFSPLQARPGAETYNWTRWRATHDFRGYRVWDCIRNALGLCRDFDDRLLFIEYRCGPSGPWLNHPPSAFSQAPLICPRGSDVFSGPVRDTGTLISFGSNVRRLYHRWQRENVFPFDFSSDYYYGHPSPLSNNILEPNYQRGLEKNALLESDPDKTCATPLKLDPRDPNFYCNPGDGHGEIVGFRGIPTAPDFPVALKASDWPGLAQDGTPEQRKQKFIEMVSAPSATPGKLSSHPPAWGHEPANPNLDMVASDLITITQQILLEAGPEPDSTPPTSTAVTAPGANSEGWHNEDVLITLSATDNVGGSGVKGLHYSLSGAHIASAMVSGDRAQLIVTEEGISVLSFYAHDNNGNYEEADTLIIRLDRTPPQISAVIDPPANSEGWHNGDLTVAFIAGDELSGLASVSPPVAVSEEGENREIIGTAADLAGNQSSLGVVVNVDKTAPTITGLPDEDCLLWPANHKLVQVSSPMAEDSLSGVAELVVEGVSNDAAAEDAVVIEDGNVLVRAERSGKGDGRTYTITALARDLAGNQTEASGTCIVPHDRRTSDHLR</sequence>
<dbReference type="AlphaFoldDB" id="A0A4R5LR27"/>
<name>A0A4R5LR27_9GAMM</name>
<proteinExistence type="predicted"/>
<reference evidence="3 4" key="1">
    <citation type="submission" date="2019-03" db="EMBL/GenBank/DDBJ databases">
        <title>Seongchinamella monodicae gen. nov., sp. nov., a novel member of the Gammaproteobacteria isolated from a tidal mudflat of beach.</title>
        <authorList>
            <person name="Yang H.G."/>
            <person name="Kang J.W."/>
            <person name="Lee S.D."/>
        </authorList>
    </citation>
    <scope>NUCLEOTIDE SEQUENCE [LARGE SCALE GENOMIC DNA]</scope>
    <source>
        <strain evidence="3 4">GH4-78</strain>
    </source>
</reference>
<keyword evidence="3" id="KW-0378">Hydrolase</keyword>
<feature type="chain" id="PRO_5020887313" evidence="2">
    <location>
        <begin position="38"/>
        <end position="768"/>
    </location>
</feature>
<comment type="caution">
    <text evidence="3">The sequence shown here is derived from an EMBL/GenBank/DDBJ whole genome shotgun (WGS) entry which is preliminary data.</text>
</comment>
<accession>A0A4R5LR27</accession>
<evidence type="ECO:0000256" key="2">
    <source>
        <dbReference type="SAM" id="SignalP"/>
    </source>
</evidence>
<evidence type="ECO:0000256" key="1">
    <source>
        <dbReference type="SAM" id="MobiDB-lite"/>
    </source>
</evidence>
<dbReference type="EMBL" id="SMSE01000002">
    <property type="protein sequence ID" value="TDG13313.1"/>
    <property type="molecule type" value="Genomic_DNA"/>
</dbReference>
<feature type="signal peptide" evidence="2">
    <location>
        <begin position="1"/>
        <end position="37"/>
    </location>
</feature>
<keyword evidence="2" id="KW-0732">Signal</keyword>
<gene>
    <name evidence="3" type="ORF">E2F43_07140</name>
</gene>
<keyword evidence="4" id="KW-1185">Reference proteome</keyword>
<evidence type="ECO:0000313" key="4">
    <source>
        <dbReference type="Proteomes" id="UP000295554"/>
    </source>
</evidence>
<dbReference type="InterPro" id="IPR029058">
    <property type="entry name" value="AB_hydrolase_fold"/>
</dbReference>
<evidence type="ECO:0000313" key="3">
    <source>
        <dbReference type="EMBL" id="TDG13313.1"/>
    </source>
</evidence>
<feature type="region of interest" description="Disordered" evidence="1">
    <location>
        <begin position="483"/>
        <end position="502"/>
    </location>
</feature>
<protein>
    <submittedName>
        <fullName evidence="3">Alpha/beta fold hydrolase</fullName>
    </submittedName>
</protein>
<dbReference type="Gene3D" id="3.30.1920.20">
    <property type="match status" value="1"/>
</dbReference>
<dbReference type="Gene3D" id="3.40.50.1820">
    <property type="entry name" value="alpha/beta hydrolase"/>
    <property type="match status" value="1"/>
</dbReference>